<evidence type="ECO:0000256" key="6">
    <source>
        <dbReference type="ARBA" id="ARBA00022553"/>
    </source>
</evidence>
<dbReference type="Gene3D" id="3.30.565.10">
    <property type="entry name" value="Histidine kinase-like ATPase, C-terminal domain"/>
    <property type="match status" value="1"/>
</dbReference>
<dbReference type="InterPro" id="IPR050980">
    <property type="entry name" value="2C_sensor_his_kinase"/>
</dbReference>
<dbReference type="InterPro" id="IPR004358">
    <property type="entry name" value="Sig_transdc_His_kin-like_C"/>
</dbReference>
<evidence type="ECO:0000256" key="10">
    <source>
        <dbReference type="ARBA" id="ARBA00022777"/>
    </source>
</evidence>
<dbReference type="Gene3D" id="1.10.287.130">
    <property type="match status" value="1"/>
</dbReference>
<dbReference type="AlphaFoldDB" id="A0A2N5A7E6"/>
<name>A0A2N5A7E6_KLEVA</name>
<dbReference type="EMBL" id="PICB01002138">
    <property type="protein sequence ID" value="PLP39616.1"/>
    <property type="molecule type" value="Genomic_DNA"/>
</dbReference>
<dbReference type="InterPro" id="IPR003594">
    <property type="entry name" value="HATPase_dom"/>
</dbReference>
<evidence type="ECO:0000256" key="15">
    <source>
        <dbReference type="ARBA" id="ARBA00041011"/>
    </source>
</evidence>
<dbReference type="Proteomes" id="UP000234473">
    <property type="component" value="Unassembled WGS sequence"/>
</dbReference>
<dbReference type="CDD" id="cd00075">
    <property type="entry name" value="HATPase"/>
    <property type="match status" value="1"/>
</dbReference>
<dbReference type="PRINTS" id="PR00344">
    <property type="entry name" value="BCTRLSENSOR"/>
</dbReference>
<keyword evidence="5" id="KW-0997">Cell inner membrane</keyword>
<dbReference type="InterPro" id="IPR036890">
    <property type="entry name" value="HATPase_C_sf"/>
</dbReference>
<proteinExistence type="predicted"/>
<dbReference type="GO" id="GO:0005886">
    <property type="term" value="C:plasma membrane"/>
    <property type="evidence" value="ECO:0007669"/>
    <property type="project" value="UniProtKB-SubCell"/>
</dbReference>
<dbReference type="SMART" id="SM00387">
    <property type="entry name" value="HATPase_c"/>
    <property type="match status" value="1"/>
</dbReference>
<evidence type="ECO:0000256" key="7">
    <source>
        <dbReference type="ARBA" id="ARBA00022679"/>
    </source>
</evidence>
<dbReference type="InterPro" id="IPR005467">
    <property type="entry name" value="His_kinase_dom"/>
</dbReference>
<dbReference type="InterPro" id="IPR003660">
    <property type="entry name" value="HAMP_dom"/>
</dbReference>
<reference evidence="19 20" key="1">
    <citation type="submission" date="2017-11" db="EMBL/GenBank/DDBJ databases">
        <authorList>
            <person name="Han C.G."/>
        </authorList>
    </citation>
    <scope>NUCLEOTIDE SEQUENCE [LARGE SCALE GENOMIC DNA]</scope>
    <source>
        <strain evidence="19 20">A5</strain>
    </source>
</reference>
<dbReference type="PANTHER" id="PTHR44936:SF5">
    <property type="entry name" value="SENSOR HISTIDINE KINASE ENVZ"/>
    <property type="match status" value="1"/>
</dbReference>
<evidence type="ECO:0000259" key="18">
    <source>
        <dbReference type="PROSITE" id="PS50885"/>
    </source>
</evidence>
<keyword evidence="13" id="KW-0902">Two-component regulatory system</keyword>
<evidence type="ECO:0000256" key="14">
    <source>
        <dbReference type="ARBA" id="ARBA00023136"/>
    </source>
</evidence>
<feature type="domain" description="HAMP" evidence="18">
    <location>
        <begin position="1"/>
        <end position="46"/>
    </location>
</feature>
<evidence type="ECO:0000313" key="19">
    <source>
        <dbReference type="EMBL" id="PLP39616.1"/>
    </source>
</evidence>
<dbReference type="PROSITE" id="PS50109">
    <property type="entry name" value="HIS_KIN"/>
    <property type="match status" value="1"/>
</dbReference>
<dbReference type="GO" id="GO:0005524">
    <property type="term" value="F:ATP binding"/>
    <property type="evidence" value="ECO:0007669"/>
    <property type="project" value="UniProtKB-KW"/>
</dbReference>
<dbReference type="SMART" id="SM00388">
    <property type="entry name" value="HisKA"/>
    <property type="match status" value="1"/>
</dbReference>
<evidence type="ECO:0000259" key="17">
    <source>
        <dbReference type="PROSITE" id="PS50109"/>
    </source>
</evidence>
<comment type="subcellular location">
    <subcellularLocation>
        <location evidence="2">Cell inner membrane</location>
        <topology evidence="2">Multi-pass membrane protein</topology>
    </subcellularLocation>
</comment>
<reference evidence="19 20" key="2">
    <citation type="submission" date="2018-01" db="EMBL/GenBank/DDBJ databases">
        <title>Genomic study of Klebsiella pneumoniae.</title>
        <authorList>
            <person name="Yang Y."/>
            <person name="Bicalho R."/>
        </authorList>
    </citation>
    <scope>NUCLEOTIDE SEQUENCE [LARGE SCALE GENOMIC DNA]</scope>
    <source>
        <strain evidence="19 20">A5</strain>
    </source>
</reference>
<feature type="domain" description="Histidine kinase" evidence="17">
    <location>
        <begin position="54"/>
        <end position="256"/>
    </location>
</feature>
<keyword evidence="6" id="KW-0597">Phosphoprotein</keyword>
<keyword evidence="9" id="KW-0547">Nucleotide-binding</keyword>
<dbReference type="PROSITE" id="PS50885">
    <property type="entry name" value="HAMP"/>
    <property type="match status" value="1"/>
</dbReference>
<dbReference type="SUPFAM" id="SSF47384">
    <property type="entry name" value="Homodimeric domain of signal transducing histidine kinase"/>
    <property type="match status" value="1"/>
</dbReference>
<keyword evidence="8" id="KW-0812">Transmembrane</keyword>
<organism evidence="19 20">
    <name type="scientific">Klebsiella variicola</name>
    <dbReference type="NCBI Taxonomy" id="244366"/>
    <lineage>
        <taxon>Bacteria</taxon>
        <taxon>Pseudomonadati</taxon>
        <taxon>Pseudomonadota</taxon>
        <taxon>Gammaproteobacteria</taxon>
        <taxon>Enterobacterales</taxon>
        <taxon>Enterobacteriaceae</taxon>
        <taxon>Klebsiella/Raoultella group</taxon>
        <taxon>Klebsiella</taxon>
        <taxon>Klebsiella pneumoniae complex</taxon>
    </lineage>
</organism>
<keyword evidence="12" id="KW-1133">Transmembrane helix</keyword>
<evidence type="ECO:0000256" key="9">
    <source>
        <dbReference type="ARBA" id="ARBA00022741"/>
    </source>
</evidence>
<feature type="non-terminal residue" evidence="19">
    <location>
        <position position="1"/>
    </location>
</feature>
<dbReference type="Pfam" id="PF00512">
    <property type="entry name" value="HisKA"/>
    <property type="match status" value="1"/>
</dbReference>
<sequence>RFTRAVDALEPASDTAGTMAEQGPEEVRRAARAFNAMQARIHDHLQERARILAAISHDLQTPITRMKLRVEMADQPELRDKLLQDLDNMTRLVREGIAFARTSQPLAEARQRLNLDAFLDTIVCDYADVGRPVRFCPEETAGVVSIPPQALRRVMTNLIDNGLKFGTTVTVTLTRDAAGDVTLHVLDEGPGIPEAALQAVLQPFYRLEDSRNRDTGGTGLGLAIAAQLVSQMNGALRLANRPQGGLDASVRLAAAGLYPAVSPAQTDN</sequence>
<accession>A0A2N5A7E6</accession>
<comment type="catalytic activity">
    <reaction evidence="1">
        <text>ATP + protein L-histidine = ADP + protein N-phospho-L-histidine.</text>
        <dbReference type="EC" id="2.7.13.3"/>
    </reaction>
</comment>
<dbReference type="InterPro" id="IPR003661">
    <property type="entry name" value="HisK_dim/P_dom"/>
</dbReference>
<keyword evidence="4" id="KW-1003">Cell membrane</keyword>
<evidence type="ECO:0000256" key="11">
    <source>
        <dbReference type="ARBA" id="ARBA00022840"/>
    </source>
</evidence>
<evidence type="ECO:0000256" key="8">
    <source>
        <dbReference type="ARBA" id="ARBA00022692"/>
    </source>
</evidence>
<keyword evidence="7" id="KW-0808">Transferase</keyword>
<dbReference type="PANTHER" id="PTHR44936">
    <property type="entry name" value="SENSOR PROTEIN CREC"/>
    <property type="match status" value="1"/>
</dbReference>
<evidence type="ECO:0000313" key="20">
    <source>
        <dbReference type="Proteomes" id="UP000234473"/>
    </source>
</evidence>
<evidence type="ECO:0000256" key="16">
    <source>
        <dbReference type="SAM" id="MobiDB-lite"/>
    </source>
</evidence>
<feature type="region of interest" description="Disordered" evidence="16">
    <location>
        <begin position="1"/>
        <end position="21"/>
    </location>
</feature>
<keyword evidence="10 19" id="KW-0418">Kinase</keyword>
<dbReference type="InterPro" id="IPR036097">
    <property type="entry name" value="HisK_dim/P_sf"/>
</dbReference>
<keyword evidence="14" id="KW-0472">Membrane</keyword>
<evidence type="ECO:0000256" key="4">
    <source>
        <dbReference type="ARBA" id="ARBA00022475"/>
    </source>
</evidence>
<dbReference type="CDD" id="cd00082">
    <property type="entry name" value="HisKA"/>
    <property type="match status" value="1"/>
</dbReference>
<evidence type="ECO:0000256" key="13">
    <source>
        <dbReference type="ARBA" id="ARBA00023012"/>
    </source>
</evidence>
<protein>
    <recommendedName>
        <fullName evidence="15">Sensor histidine kinase EnvZ</fullName>
        <ecNumber evidence="3">2.7.13.3</ecNumber>
    </recommendedName>
</protein>
<keyword evidence="11" id="KW-0067">ATP-binding</keyword>
<evidence type="ECO:0000256" key="1">
    <source>
        <dbReference type="ARBA" id="ARBA00000085"/>
    </source>
</evidence>
<comment type="caution">
    <text evidence="19">The sequence shown here is derived from an EMBL/GenBank/DDBJ whole genome shotgun (WGS) entry which is preliminary data.</text>
</comment>
<dbReference type="SUPFAM" id="SSF55874">
    <property type="entry name" value="ATPase domain of HSP90 chaperone/DNA topoisomerase II/histidine kinase"/>
    <property type="match status" value="1"/>
</dbReference>
<dbReference type="Pfam" id="PF02518">
    <property type="entry name" value="HATPase_c"/>
    <property type="match status" value="1"/>
</dbReference>
<evidence type="ECO:0000256" key="5">
    <source>
        <dbReference type="ARBA" id="ARBA00022519"/>
    </source>
</evidence>
<dbReference type="GO" id="GO:0000155">
    <property type="term" value="F:phosphorelay sensor kinase activity"/>
    <property type="evidence" value="ECO:0007669"/>
    <property type="project" value="InterPro"/>
</dbReference>
<evidence type="ECO:0000256" key="12">
    <source>
        <dbReference type="ARBA" id="ARBA00022989"/>
    </source>
</evidence>
<evidence type="ECO:0000256" key="3">
    <source>
        <dbReference type="ARBA" id="ARBA00012438"/>
    </source>
</evidence>
<evidence type="ECO:0000256" key="2">
    <source>
        <dbReference type="ARBA" id="ARBA00004429"/>
    </source>
</evidence>
<gene>
    <name evidence="19" type="ORF">CWM98_29475</name>
</gene>
<dbReference type="EC" id="2.7.13.3" evidence="3"/>